<evidence type="ECO:0000256" key="1">
    <source>
        <dbReference type="ARBA" id="ARBA00009054"/>
    </source>
</evidence>
<sequence length="164" mass="18685">MEDNLENSQKHLDSSSQSGAGGKQAAQEYESKWKKVLADFENYKKDEAKKFSVFAKFSKIEALRDLLPVFDMLERAVHEIPQDIKSYKWVDGISLIYEEFLSILAKNGFKKIETNSKSFDPKYHEAVGRIDGVGDDVVEDIRSGFVTEDDFVIRAVQVKIGKKK</sequence>
<evidence type="ECO:0000256" key="2">
    <source>
        <dbReference type="ARBA" id="ARBA00023186"/>
    </source>
</evidence>
<comment type="similarity">
    <text evidence="1 3 4">Belongs to the GrpE family.</text>
</comment>
<evidence type="ECO:0000313" key="6">
    <source>
        <dbReference type="EMBL" id="OHA47040.1"/>
    </source>
</evidence>
<accession>A0A1G2PFD7</accession>
<comment type="function">
    <text evidence="3">Participates actively in the response to hyperosmotic and heat shock by preventing the aggregation of stress-denatured proteins, in association with DnaK and GrpE. It is the nucleotide exchange factor for DnaK and may function as a thermosensor. Unfolded proteins bind initially to DnaJ; upon interaction with the DnaJ-bound protein, DnaK hydrolyzes its bound ATP, resulting in the formation of a stable complex. GrpE releases ADP from DnaK; ATP binding to DnaK triggers the release of the substrate protein, thus completing the reaction cycle. Several rounds of ATP-dependent interactions between DnaJ, DnaK and GrpE are required for fully efficient folding.</text>
</comment>
<dbReference type="EMBL" id="MHSR01000008">
    <property type="protein sequence ID" value="OHA47040.1"/>
    <property type="molecule type" value="Genomic_DNA"/>
</dbReference>
<organism evidence="6 7">
    <name type="scientific">Candidatus Terrybacteria bacterium RIFCSPHIGHO2_01_FULL_43_35</name>
    <dbReference type="NCBI Taxonomy" id="1802361"/>
    <lineage>
        <taxon>Bacteria</taxon>
        <taxon>Candidatus Terryibacteriota</taxon>
    </lineage>
</organism>
<dbReference type="GO" id="GO:0006457">
    <property type="term" value="P:protein folding"/>
    <property type="evidence" value="ECO:0007669"/>
    <property type="project" value="InterPro"/>
</dbReference>
<comment type="subunit">
    <text evidence="3">Homodimer.</text>
</comment>
<dbReference type="Gene3D" id="2.30.22.10">
    <property type="entry name" value="Head domain of nucleotide exchange factor GrpE"/>
    <property type="match status" value="1"/>
</dbReference>
<dbReference type="InterPro" id="IPR009012">
    <property type="entry name" value="GrpE_head"/>
</dbReference>
<gene>
    <name evidence="3" type="primary">grpE</name>
    <name evidence="6" type="ORF">A2828_03655</name>
</gene>
<protein>
    <recommendedName>
        <fullName evidence="3">Protein GrpE</fullName>
    </recommendedName>
    <alternativeName>
        <fullName evidence="3">HSP-70 cofactor</fullName>
    </alternativeName>
</protein>
<evidence type="ECO:0000313" key="7">
    <source>
        <dbReference type="Proteomes" id="UP000178869"/>
    </source>
</evidence>
<feature type="compositionally biased region" description="Low complexity" evidence="5">
    <location>
        <begin position="14"/>
        <end position="26"/>
    </location>
</feature>
<comment type="subcellular location">
    <subcellularLocation>
        <location evidence="3">Cytoplasm</location>
    </subcellularLocation>
</comment>
<dbReference type="PANTHER" id="PTHR21237">
    <property type="entry name" value="GRPE PROTEIN"/>
    <property type="match status" value="1"/>
</dbReference>
<dbReference type="Pfam" id="PF01025">
    <property type="entry name" value="GrpE"/>
    <property type="match status" value="1"/>
</dbReference>
<dbReference type="SUPFAM" id="SSF58014">
    <property type="entry name" value="Coiled-coil domain of nucleotide exchange factor GrpE"/>
    <property type="match status" value="1"/>
</dbReference>
<keyword evidence="3" id="KW-0963">Cytoplasm</keyword>
<dbReference type="PRINTS" id="PR00773">
    <property type="entry name" value="GRPEPROTEIN"/>
</dbReference>
<dbReference type="AlphaFoldDB" id="A0A1G2PFD7"/>
<dbReference type="GO" id="GO:0051087">
    <property type="term" value="F:protein-folding chaperone binding"/>
    <property type="evidence" value="ECO:0007669"/>
    <property type="project" value="InterPro"/>
</dbReference>
<feature type="region of interest" description="Disordered" evidence="5">
    <location>
        <begin position="1"/>
        <end position="26"/>
    </location>
</feature>
<dbReference type="Gene3D" id="3.90.20.20">
    <property type="match status" value="1"/>
</dbReference>
<comment type="caution">
    <text evidence="6">The sequence shown here is derived from an EMBL/GenBank/DDBJ whole genome shotgun (WGS) entry which is preliminary data.</text>
</comment>
<keyword evidence="2 3" id="KW-0143">Chaperone</keyword>
<dbReference type="InterPro" id="IPR000740">
    <property type="entry name" value="GrpE"/>
</dbReference>
<evidence type="ECO:0000256" key="3">
    <source>
        <dbReference type="HAMAP-Rule" id="MF_01151"/>
    </source>
</evidence>
<evidence type="ECO:0000256" key="5">
    <source>
        <dbReference type="SAM" id="MobiDB-lite"/>
    </source>
</evidence>
<proteinExistence type="inferred from homology"/>
<dbReference type="InterPro" id="IPR013805">
    <property type="entry name" value="GrpE_CC"/>
</dbReference>
<dbReference type="Proteomes" id="UP000178869">
    <property type="component" value="Unassembled WGS sequence"/>
</dbReference>
<name>A0A1G2PFD7_9BACT</name>
<keyword evidence="3" id="KW-0346">Stress response</keyword>
<dbReference type="HAMAP" id="MF_01151">
    <property type="entry name" value="GrpE"/>
    <property type="match status" value="1"/>
</dbReference>
<evidence type="ECO:0000256" key="4">
    <source>
        <dbReference type="RuleBase" id="RU004478"/>
    </source>
</evidence>
<reference evidence="6 7" key="1">
    <citation type="journal article" date="2016" name="Nat. Commun.">
        <title>Thousands of microbial genomes shed light on interconnected biogeochemical processes in an aquifer system.</title>
        <authorList>
            <person name="Anantharaman K."/>
            <person name="Brown C.T."/>
            <person name="Hug L.A."/>
            <person name="Sharon I."/>
            <person name="Castelle C.J."/>
            <person name="Probst A.J."/>
            <person name="Thomas B.C."/>
            <person name="Singh A."/>
            <person name="Wilkins M.J."/>
            <person name="Karaoz U."/>
            <person name="Brodie E.L."/>
            <person name="Williams K.H."/>
            <person name="Hubbard S.S."/>
            <person name="Banfield J.F."/>
        </authorList>
    </citation>
    <scope>NUCLEOTIDE SEQUENCE [LARGE SCALE GENOMIC DNA]</scope>
</reference>
<dbReference type="GO" id="GO:0000774">
    <property type="term" value="F:adenyl-nucleotide exchange factor activity"/>
    <property type="evidence" value="ECO:0007669"/>
    <property type="project" value="InterPro"/>
</dbReference>
<dbReference type="GO" id="GO:0051082">
    <property type="term" value="F:unfolded protein binding"/>
    <property type="evidence" value="ECO:0007669"/>
    <property type="project" value="TreeGrafter"/>
</dbReference>
<dbReference type="GO" id="GO:0042803">
    <property type="term" value="F:protein homodimerization activity"/>
    <property type="evidence" value="ECO:0007669"/>
    <property type="project" value="InterPro"/>
</dbReference>
<dbReference type="GO" id="GO:0005737">
    <property type="term" value="C:cytoplasm"/>
    <property type="evidence" value="ECO:0007669"/>
    <property type="project" value="UniProtKB-SubCell"/>
</dbReference>
<dbReference type="PANTHER" id="PTHR21237:SF23">
    <property type="entry name" value="GRPE PROTEIN HOMOLOG, MITOCHONDRIAL"/>
    <property type="match status" value="1"/>
</dbReference>